<feature type="compositionally biased region" description="Low complexity" evidence="1">
    <location>
        <begin position="1"/>
        <end position="13"/>
    </location>
</feature>
<proteinExistence type="predicted"/>
<protein>
    <submittedName>
        <fullName evidence="3">Uncharacterized protein</fullName>
    </submittedName>
</protein>
<organism evidence="3 4">
    <name type="scientific">Collybiopsis confluens</name>
    <dbReference type="NCBI Taxonomy" id="2823264"/>
    <lineage>
        <taxon>Eukaryota</taxon>
        <taxon>Fungi</taxon>
        <taxon>Dikarya</taxon>
        <taxon>Basidiomycota</taxon>
        <taxon>Agaricomycotina</taxon>
        <taxon>Agaricomycetes</taxon>
        <taxon>Agaricomycetidae</taxon>
        <taxon>Agaricales</taxon>
        <taxon>Marasmiineae</taxon>
        <taxon>Omphalotaceae</taxon>
        <taxon>Collybiopsis</taxon>
    </lineage>
</organism>
<feature type="compositionally biased region" description="Pro residues" evidence="1">
    <location>
        <begin position="434"/>
        <end position="444"/>
    </location>
</feature>
<feature type="compositionally biased region" description="Polar residues" evidence="1">
    <location>
        <begin position="188"/>
        <end position="200"/>
    </location>
</feature>
<sequence length="503" mass="55342">MTFMLSNVRSSVVDNRDDVEQRSLSGTKRKSLSFLPSSPTKLKRIDRSHSRSSSLLLLSNSSPFSRLSSFYPSKRPRPSPKSPPTCTISFENVTVSVRDEGKNLSRVFPRTTPLESIDVNVIPFPTASPEASEPTSVPGPPIGRRRRSNHLLSHRRSSAVHSISGKENPSFSAFSSLRQPAVPRRSKSTSPGAPSQPARNSLSFKDVRFIALIKRSILHGIIWRERMDQMDVDNEGGSGSVTFDILNESESDEGDKPSETRFMHNQDILLADRLGKQLADWGYRERDLPTATISSICPLRMPLAPVALPAVSVYPPLFSPIVDFEPSMDSTSGISIPDLQDHATHASFLNEVENIPMDVDGGRPLERPVSPVARCLEPTDENDAPISSIRTGSKHSRKPMGHPIRYPPSRMDDAHKLAFSGHHMPTPTRISSSPPLPPISPGPPSSQQRVLGPSHLVATLVMRHREKMSTRSRGTPQVGNRTAGRGTRKPSPLACELWAEVEK</sequence>
<reference evidence="3 4" key="1">
    <citation type="journal article" date="2020" name="ISME J.">
        <title>Uncovering the hidden diversity of litter-decomposition mechanisms in mushroom-forming fungi.</title>
        <authorList>
            <person name="Floudas D."/>
            <person name="Bentzer J."/>
            <person name="Ahren D."/>
            <person name="Johansson T."/>
            <person name="Persson P."/>
            <person name="Tunlid A."/>
        </authorList>
    </citation>
    <scope>NUCLEOTIDE SEQUENCE [LARGE SCALE GENOMIC DNA]</scope>
    <source>
        <strain evidence="3 4">CBS 406.79</strain>
    </source>
</reference>
<evidence type="ECO:0000256" key="1">
    <source>
        <dbReference type="SAM" id="MobiDB-lite"/>
    </source>
</evidence>
<feature type="region of interest" description="Disordered" evidence="1">
    <location>
        <begin position="68"/>
        <end position="87"/>
    </location>
</feature>
<name>A0A8H5I0A5_9AGAR</name>
<comment type="caution">
    <text evidence="3">The sequence shown here is derived from an EMBL/GenBank/DDBJ whole genome shotgun (WGS) entry which is preliminary data.</text>
</comment>
<feature type="compositionally biased region" description="Polar residues" evidence="1">
    <location>
        <begin position="159"/>
        <end position="178"/>
    </location>
</feature>
<feature type="compositionally biased region" description="Polar residues" evidence="1">
    <location>
        <begin position="471"/>
        <end position="480"/>
    </location>
</feature>
<dbReference type="AlphaFoldDB" id="A0A8H5I0A5"/>
<evidence type="ECO:0000313" key="4">
    <source>
        <dbReference type="Proteomes" id="UP000518752"/>
    </source>
</evidence>
<evidence type="ECO:0000313" key="3">
    <source>
        <dbReference type="EMBL" id="KAF5392445.1"/>
    </source>
</evidence>
<feature type="region of interest" description="Disordered" evidence="1">
    <location>
        <begin position="375"/>
        <end position="403"/>
    </location>
</feature>
<dbReference type="EMBL" id="JAACJN010000445">
    <property type="protein sequence ID" value="KAF5343588.1"/>
    <property type="molecule type" value="Genomic_DNA"/>
</dbReference>
<dbReference type="OrthoDB" id="3057081at2759"/>
<feature type="region of interest" description="Disordered" evidence="1">
    <location>
        <begin position="467"/>
        <end position="503"/>
    </location>
</feature>
<dbReference type="Proteomes" id="UP000518752">
    <property type="component" value="Unassembled WGS sequence"/>
</dbReference>
<gene>
    <name evidence="3" type="ORF">D9757_002103</name>
    <name evidence="2" type="ORF">D9757_014496</name>
</gene>
<feature type="region of interest" description="Disordered" evidence="1">
    <location>
        <begin position="420"/>
        <end position="450"/>
    </location>
</feature>
<feature type="compositionally biased region" description="Basic residues" evidence="1">
    <location>
        <begin position="143"/>
        <end position="158"/>
    </location>
</feature>
<dbReference type="EMBL" id="JAACJN010000005">
    <property type="protein sequence ID" value="KAF5392445.1"/>
    <property type="molecule type" value="Genomic_DNA"/>
</dbReference>
<keyword evidence="4" id="KW-1185">Reference proteome</keyword>
<feature type="region of interest" description="Disordered" evidence="1">
    <location>
        <begin position="124"/>
        <end position="200"/>
    </location>
</feature>
<feature type="region of interest" description="Disordered" evidence="1">
    <location>
        <begin position="1"/>
        <end position="49"/>
    </location>
</feature>
<accession>A0A8H5I0A5</accession>
<evidence type="ECO:0000313" key="2">
    <source>
        <dbReference type="EMBL" id="KAF5343588.1"/>
    </source>
</evidence>